<proteinExistence type="predicted"/>
<dbReference type="AlphaFoldDB" id="A0A498PVG9"/>
<organism evidence="1 2">
    <name type="scientific">Mycobacterium attenuatum</name>
    <dbReference type="NCBI Taxonomy" id="2341086"/>
    <lineage>
        <taxon>Bacteria</taxon>
        <taxon>Bacillati</taxon>
        <taxon>Actinomycetota</taxon>
        <taxon>Actinomycetes</taxon>
        <taxon>Mycobacteriales</taxon>
        <taxon>Mycobacteriaceae</taxon>
        <taxon>Mycobacterium</taxon>
    </lineage>
</organism>
<sequence>MSFEMMRYLSPASLHHVDIAVTVIDSYLRRLVSRARSSFT</sequence>
<reference evidence="1 2" key="1">
    <citation type="submission" date="2018-09" db="EMBL/GenBank/DDBJ databases">
        <authorList>
            <person name="Tagini F."/>
        </authorList>
    </citation>
    <scope>NUCLEOTIDE SEQUENCE [LARGE SCALE GENOMIC DNA]</scope>
    <source>
        <strain evidence="1 2">MK136</strain>
    </source>
</reference>
<dbReference type="EMBL" id="UPHP01000046">
    <property type="protein sequence ID" value="VBA37748.1"/>
    <property type="molecule type" value="Genomic_DNA"/>
</dbReference>
<keyword evidence="2" id="KW-1185">Reference proteome</keyword>
<dbReference type="Proteomes" id="UP000273307">
    <property type="component" value="Unassembled WGS sequence"/>
</dbReference>
<accession>A0A498PVG9</accession>
<protein>
    <submittedName>
        <fullName evidence="1">Uncharacterized protein</fullName>
    </submittedName>
</protein>
<evidence type="ECO:0000313" key="2">
    <source>
        <dbReference type="Proteomes" id="UP000273307"/>
    </source>
</evidence>
<gene>
    <name evidence="1" type="ORF">LAUMK136_02099</name>
</gene>
<evidence type="ECO:0000313" key="1">
    <source>
        <dbReference type="EMBL" id="VBA37748.1"/>
    </source>
</evidence>
<name>A0A498PVG9_9MYCO</name>